<feature type="region of interest" description="Disordered" evidence="1">
    <location>
        <begin position="19"/>
        <end position="50"/>
    </location>
</feature>
<name>A0A9W3GBH2_CAMBA</name>
<evidence type="ECO:0000313" key="2">
    <source>
        <dbReference type="RefSeq" id="XP_045375871.1"/>
    </source>
</evidence>
<accession>A0A9W3GBH2</accession>
<evidence type="ECO:0000256" key="1">
    <source>
        <dbReference type="SAM" id="MobiDB-lite"/>
    </source>
</evidence>
<protein>
    <submittedName>
        <fullName evidence="2">Coiled-coil domain-containing protein 144B-like isoform X1</fullName>
    </submittedName>
</protein>
<proteinExistence type="predicted"/>
<dbReference type="RefSeq" id="XP_045375871.1">
    <property type="nucleotide sequence ID" value="XM_045519915.1"/>
</dbReference>
<dbReference type="AlphaFoldDB" id="A0A9W3GBH2"/>
<reference evidence="2" key="1">
    <citation type="submission" date="2025-08" db="UniProtKB">
        <authorList>
            <consortium name="RefSeq"/>
        </authorList>
    </citation>
    <scope>IDENTIFICATION</scope>
    <source>
        <tissue evidence="2">Blood</tissue>
    </source>
</reference>
<feature type="compositionally biased region" description="Basic and acidic residues" evidence="1">
    <location>
        <begin position="23"/>
        <end position="50"/>
    </location>
</feature>
<sequence length="82" mass="9591">MNIGAVFLSENAALRGLRQSQLPEKRSSKEADLDLQRASEEEQERLDGSENNHSQFFIFLYPYLSTKGYMCFMNMYCERKDI</sequence>
<organism evidence="2">
    <name type="scientific">Camelus bactrianus</name>
    <name type="common">Bactrian camel</name>
    <dbReference type="NCBI Taxonomy" id="9837"/>
    <lineage>
        <taxon>Eukaryota</taxon>
        <taxon>Metazoa</taxon>
        <taxon>Chordata</taxon>
        <taxon>Craniata</taxon>
        <taxon>Vertebrata</taxon>
        <taxon>Euteleostomi</taxon>
        <taxon>Mammalia</taxon>
        <taxon>Eutheria</taxon>
        <taxon>Laurasiatheria</taxon>
        <taxon>Artiodactyla</taxon>
        <taxon>Tylopoda</taxon>
        <taxon>Camelidae</taxon>
        <taxon>Camelus</taxon>
    </lineage>
</organism>
<gene>
    <name evidence="2" type="primary">LOC105072487</name>
</gene>